<dbReference type="EMBL" id="FNFV01000008">
    <property type="protein sequence ID" value="SDL02552.1"/>
    <property type="molecule type" value="Genomic_DNA"/>
</dbReference>
<dbReference type="Proteomes" id="UP000199328">
    <property type="component" value="Unassembled WGS sequence"/>
</dbReference>
<dbReference type="PROSITE" id="PS50949">
    <property type="entry name" value="HTH_GNTR"/>
    <property type="match status" value="1"/>
</dbReference>
<evidence type="ECO:0000256" key="1">
    <source>
        <dbReference type="ARBA" id="ARBA00023015"/>
    </source>
</evidence>
<dbReference type="SMART" id="SM00345">
    <property type="entry name" value="HTH_GNTR"/>
    <property type="match status" value="1"/>
</dbReference>
<dbReference type="InterPro" id="IPR011663">
    <property type="entry name" value="UTRA"/>
</dbReference>
<dbReference type="InterPro" id="IPR036390">
    <property type="entry name" value="WH_DNA-bd_sf"/>
</dbReference>
<keyword evidence="2" id="KW-0238">DNA-binding</keyword>
<dbReference type="InterPro" id="IPR028978">
    <property type="entry name" value="Chorismate_lyase_/UTRA_dom_sf"/>
</dbReference>
<evidence type="ECO:0000259" key="4">
    <source>
        <dbReference type="PROSITE" id="PS50949"/>
    </source>
</evidence>
<name>A0A1G9GPK8_9RHOB</name>
<reference evidence="6" key="1">
    <citation type="submission" date="2016-10" db="EMBL/GenBank/DDBJ databases">
        <authorList>
            <person name="Varghese N."/>
            <person name="Submissions S."/>
        </authorList>
    </citation>
    <scope>NUCLEOTIDE SEQUENCE [LARGE SCALE GENOMIC DNA]</scope>
    <source>
        <strain evidence="6">CGMCC 1.10789</strain>
    </source>
</reference>
<protein>
    <submittedName>
        <fullName evidence="5">GntR family transcriptional regulator</fullName>
    </submittedName>
</protein>
<dbReference type="InterPro" id="IPR050679">
    <property type="entry name" value="Bact_HTH_transcr_reg"/>
</dbReference>
<dbReference type="Pfam" id="PF00392">
    <property type="entry name" value="GntR"/>
    <property type="match status" value="1"/>
</dbReference>
<evidence type="ECO:0000256" key="3">
    <source>
        <dbReference type="ARBA" id="ARBA00023163"/>
    </source>
</evidence>
<dbReference type="Gene3D" id="3.40.1410.10">
    <property type="entry name" value="Chorismate lyase-like"/>
    <property type="match status" value="1"/>
</dbReference>
<dbReference type="RefSeq" id="WP_211295364.1">
    <property type="nucleotide sequence ID" value="NZ_FNFV01000008.1"/>
</dbReference>
<dbReference type="PANTHER" id="PTHR44846:SF1">
    <property type="entry name" value="MANNOSYL-D-GLYCERATE TRANSPORT_METABOLISM SYSTEM REPRESSOR MNGR-RELATED"/>
    <property type="match status" value="1"/>
</dbReference>
<dbReference type="CDD" id="cd07377">
    <property type="entry name" value="WHTH_GntR"/>
    <property type="match status" value="1"/>
</dbReference>
<dbReference type="InterPro" id="IPR036388">
    <property type="entry name" value="WH-like_DNA-bd_sf"/>
</dbReference>
<dbReference type="SUPFAM" id="SSF46785">
    <property type="entry name" value="Winged helix' DNA-binding domain"/>
    <property type="match status" value="1"/>
</dbReference>
<dbReference type="STRING" id="990712.SAMN05216257_10846"/>
<keyword evidence="1" id="KW-0805">Transcription regulation</keyword>
<dbReference type="Pfam" id="PF07702">
    <property type="entry name" value="UTRA"/>
    <property type="match status" value="1"/>
</dbReference>
<keyword evidence="6" id="KW-1185">Reference proteome</keyword>
<dbReference type="GO" id="GO:0045892">
    <property type="term" value="P:negative regulation of DNA-templated transcription"/>
    <property type="evidence" value="ECO:0007669"/>
    <property type="project" value="TreeGrafter"/>
</dbReference>
<evidence type="ECO:0000313" key="5">
    <source>
        <dbReference type="EMBL" id="SDL02552.1"/>
    </source>
</evidence>
<accession>A0A1G9GPK8</accession>
<keyword evidence="3" id="KW-0804">Transcription</keyword>
<gene>
    <name evidence="5" type="ORF">SAMN05216257_10846</name>
</gene>
<evidence type="ECO:0000256" key="2">
    <source>
        <dbReference type="ARBA" id="ARBA00023125"/>
    </source>
</evidence>
<dbReference type="AlphaFoldDB" id="A0A1G9GPK8"/>
<dbReference type="Gene3D" id="1.10.10.10">
    <property type="entry name" value="Winged helix-like DNA-binding domain superfamily/Winged helix DNA-binding domain"/>
    <property type="match status" value="1"/>
</dbReference>
<dbReference type="GO" id="GO:0003677">
    <property type="term" value="F:DNA binding"/>
    <property type="evidence" value="ECO:0007669"/>
    <property type="project" value="UniProtKB-KW"/>
</dbReference>
<proteinExistence type="predicted"/>
<organism evidence="5 6">
    <name type="scientific">Meinhardsimonia xiamenensis</name>
    <dbReference type="NCBI Taxonomy" id="990712"/>
    <lineage>
        <taxon>Bacteria</taxon>
        <taxon>Pseudomonadati</taxon>
        <taxon>Pseudomonadota</taxon>
        <taxon>Alphaproteobacteria</taxon>
        <taxon>Rhodobacterales</taxon>
        <taxon>Paracoccaceae</taxon>
        <taxon>Meinhardsimonia</taxon>
    </lineage>
</organism>
<dbReference type="SMART" id="SM00866">
    <property type="entry name" value="UTRA"/>
    <property type="match status" value="1"/>
</dbReference>
<dbReference type="InterPro" id="IPR000524">
    <property type="entry name" value="Tscrpt_reg_HTH_GntR"/>
</dbReference>
<dbReference type="PRINTS" id="PR00035">
    <property type="entry name" value="HTHGNTR"/>
</dbReference>
<feature type="domain" description="HTH gntR-type" evidence="4">
    <location>
        <begin position="7"/>
        <end position="75"/>
    </location>
</feature>
<evidence type="ECO:0000313" key="6">
    <source>
        <dbReference type="Proteomes" id="UP000199328"/>
    </source>
</evidence>
<dbReference type="SUPFAM" id="SSF64288">
    <property type="entry name" value="Chorismate lyase-like"/>
    <property type="match status" value="1"/>
</dbReference>
<sequence>MPDPTALPKHVQISEMLIRDIQAGRLVAGERLPPEREMAAQLGIAVGTLRKALATLTEQGLLQRIQGSGNYIRDTGKPTGIYAFFRLETPEGGGLPTARVISVERMDKPAHLPPFGADSRAHRIRRVRSLNGAPVALEEIWLDGAWAEELSASELSESLYWFYAHRLGLRIMRAEDRIGVGKMPEWGDVPELAAGRISGLVERKSLDQEGRVAEVSFTWFDPERARYVSRLR</sequence>
<dbReference type="PANTHER" id="PTHR44846">
    <property type="entry name" value="MANNOSYL-D-GLYCERATE TRANSPORT/METABOLISM SYSTEM REPRESSOR MNGR-RELATED"/>
    <property type="match status" value="1"/>
</dbReference>
<dbReference type="GO" id="GO:0003700">
    <property type="term" value="F:DNA-binding transcription factor activity"/>
    <property type="evidence" value="ECO:0007669"/>
    <property type="project" value="InterPro"/>
</dbReference>